<dbReference type="EMBL" id="PYSW02000029">
    <property type="protein sequence ID" value="KAG2379406.1"/>
    <property type="molecule type" value="Genomic_DNA"/>
</dbReference>
<organism evidence="1 2">
    <name type="scientific">Naegleria lovaniensis</name>
    <name type="common">Amoeba</name>
    <dbReference type="NCBI Taxonomy" id="51637"/>
    <lineage>
        <taxon>Eukaryota</taxon>
        <taxon>Discoba</taxon>
        <taxon>Heterolobosea</taxon>
        <taxon>Tetramitia</taxon>
        <taxon>Eutetramitia</taxon>
        <taxon>Vahlkampfiidae</taxon>
        <taxon>Naegleria</taxon>
    </lineage>
</organism>
<protein>
    <submittedName>
        <fullName evidence="1">Uncharacterized protein</fullName>
    </submittedName>
</protein>
<gene>
    <name evidence="1" type="ORF">C9374_007545</name>
</gene>
<dbReference type="SUPFAM" id="SSF52540">
    <property type="entry name" value="P-loop containing nucleoside triphosphate hydrolases"/>
    <property type="match status" value="1"/>
</dbReference>
<reference evidence="1 2" key="1">
    <citation type="journal article" date="2018" name="BMC Genomics">
        <title>The genome of Naegleria lovaniensis, the basis for a comparative approach to unravel pathogenicity factors of the human pathogenic amoeba N. fowleri.</title>
        <authorList>
            <person name="Liechti N."/>
            <person name="Schurch N."/>
            <person name="Bruggmann R."/>
            <person name="Wittwer M."/>
        </authorList>
    </citation>
    <scope>NUCLEOTIDE SEQUENCE [LARGE SCALE GENOMIC DNA]</scope>
    <source>
        <strain evidence="1 2">ATCC 30569</strain>
    </source>
</reference>
<proteinExistence type="predicted"/>
<evidence type="ECO:0000313" key="2">
    <source>
        <dbReference type="Proteomes" id="UP000816034"/>
    </source>
</evidence>
<dbReference type="GO" id="GO:0005525">
    <property type="term" value="F:GTP binding"/>
    <property type="evidence" value="ECO:0007669"/>
    <property type="project" value="InterPro"/>
</dbReference>
<evidence type="ECO:0000313" key="1">
    <source>
        <dbReference type="EMBL" id="KAG2379406.1"/>
    </source>
</evidence>
<sequence>MNFLLLPDELVIAILKYLLPHERFHWIKTRNSNIIFNEISVACTIMSLNSVVMKSERVMEFLNEFWWNVMMERYCSDGAKKKPFVDSLKILKQEMIKKKCMKRCVNLFVHAYRKLNELPTMNKIIQQEQVVILGDAGVGKSSIINLFVRGVFQSCFDPMIIESYLKHVCVDGNVGDIGGCCMD</sequence>
<dbReference type="Pfam" id="PF00071">
    <property type="entry name" value="Ras"/>
    <property type="match status" value="1"/>
</dbReference>
<dbReference type="GeneID" id="68099999"/>
<name>A0AA88KIP9_NAELO</name>
<dbReference type="Gene3D" id="3.40.50.300">
    <property type="entry name" value="P-loop containing nucleotide triphosphate hydrolases"/>
    <property type="match status" value="1"/>
</dbReference>
<dbReference type="Proteomes" id="UP000816034">
    <property type="component" value="Unassembled WGS sequence"/>
</dbReference>
<keyword evidence="2" id="KW-1185">Reference proteome</keyword>
<dbReference type="GO" id="GO:0003924">
    <property type="term" value="F:GTPase activity"/>
    <property type="evidence" value="ECO:0007669"/>
    <property type="project" value="InterPro"/>
</dbReference>
<comment type="caution">
    <text evidence="1">The sequence shown here is derived from an EMBL/GenBank/DDBJ whole genome shotgun (WGS) entry which is preliminary data.</text>
</comment>
<dbReference type="InterPro" id="IPR001806">
    <property type="entry name" value="Small_GTPase"/>
</dbReference>
<dbReference type="InterPro" id="IPR027417">
    <property type="entry name" value="P-loop_NTPase"/>
</dbReference>
<accession>A0AA88KIP9</accession>
<dbReference type="AlphaFoldDB" id="A0AA88KIP9"/>
<dbReference type="RefSeq" id="XP_044546668.1">
    <property type="nucleotide sequence ID" value="XM_044697522.1"/>
</dbReference>